<evidence type="ECO:0000313" key="3">
    <source>
        <dbReference type="Proteomes" id="UP000824120"/>
    </source>
</evidence>
<evidence type="ECO:0000313" key="2">
    <source>
        <dbReference type="EMBL" id="KAG5569922.1"/>
    </source>
</evidence>
<reference evidence="2 3" key="1">
    <citation type="submission" date="2020-09" db="EMBL/GenBank/DDBJ databases">
        <title>De no assembly of potato wild relative species, Solanum commersonii.</title>
        <authorList>
            <person name="Cho K."/>
        </authorList>
    </citation>
    <scope>NUCLEOTIDE SEQUENCE [LARGE SCALE GENOMIC DNA]</scope>
    <source>
        <strain evidence="2">LZ3.2</strain>
        <tissue evidence="2">Leaf</tissue>
    </source>
</reference>
<proteinExistence type="predicted"/>
<dbReference type="AlphaFoldDB" id="A0A9J5W369"/>
<dbReference type="OrthoDB" id="1300756at2759"/>
<dbReference type="Proteomes" id="UP000824120">
    <property type="component" value="Chromosome 12"/>
</dbReference>
<dbReference type="EMBL" id="JACXVP010000012">
    <property type="protein sequence ID" value="KAG5569922.1"/>
    <property type="molecule type" value="Genomic_DNA"/>
</dbReference>
<comment type="caution">
    <text evidence="2">The sequence shown here is derived from an EMBL/GenBank/DDBJ whole genome shotgun (WGS) entry which is preliminary data.</text>
</comment>
<accession>A0A9J5W369</accession>
<sequence>MVDKAKSLGDQPSMEDFYMFRAMVQNKGERCLTYVHEADRINAALLVRGHVLLRKDEFLLKWTDEEASEDDQATGDIGSSSRGHTHQEFTPVASGMTYQPSNSEIVPYMMPQISKDPSLSSLENVFGNYCPQHFDNTPNFTMEIPDAMTNLEDSQHRDRR</sequence>
<protein>
    <submittedName>
        <fullName evidence="2">Uncharacterized protein</fullName>
    </submittedName>
</protein>
<keyword evidence="3" id="KW-1185">Reference proteome</keyword>
<evidence type="ECO:0000256" key="1">
    <source>
        <dbReference type="SAM" id="MobiDB-lite"/>
    </source>
</evidence>
<gene>
    <name evidence="2" type="ORF">H5410_059688</name>
</gene>
<feature type="region of interest" description="Disordered" evidence="1">
    <location>
        <begin position="64"/>
        <end position="97"/>
    </location>
</feature>
<organism evidence="2 3">
    <name type="scientific">Solanum commersonii</name>
    <name type="common">Commerson's wild potato</name>
    <name type="synonym">Commerson's nightshade</name>
    <dbReference type="NCBI Taxonomy" id="4109"/>
    <lineage>
        <taxon>Eukaryota</taxon>
        <taxon>Viridiplantae</taxon>
        <taxon>Streptophyta</taxon>
        <taxon>Embryophyta</taxon>
        <taxon>Tracheophyta</taxon>
        <taxon>Spermatophyta</taxon>
        <taxon>Magnoliopsida</taxon>
        <taxon>eudicotyledons</taxon>
        <taxon>Gunneridae</taxon>
        <taxon>Pentapetalae</taxon>
        <taxon>asterids</taxon>
        <taxon>lamiids</taxon>
        <taxon>Solanales</taxon>
        <taxon>Solanaceae</taxon>
        <taxon>Solanoideae</taxon>
        <taxon>Solaneae</taxon>
        <taxon>Solanum</taxon>
    </lineage>
</organism>
<name>A0A9J5W369_SOLCO</name>